<dbReference type="Proteomes" id="UP000326532">
    <property type="component" value="Unassembled WGS sequence"/>
</dbReference>
<keyword evidence="2" id="KW-1185">Reference proteome</keyword>
<evidence type="ECO:0000313" key="1">
    <source>
        <dbReference type="EMBL" id="KAB8207548.1"/>
    </source>
</evidence>
<proteinExistence type="predicted"/>
<protein>
    <submittedName>
        <fullName evidence="1">Uncharacterized protein</fullName>
    </submittedName>
</protein>
<reference evidence="1 2" key="1">
    <citation type="submission" date="2019-04" db="EMBL/GenBank/DDBJ databases">
        <title>Fungal friends and foes A comparative genomics study of 23 Aspergillus species from section Flavi.</title>
        <authorList>
            <consortium name="DOE Joint Genome Institute"/>
            <person name="Kjaerbolling I."/>
            <person name="Vesth T.C."/>
            <person name="Frisvad J.C."/>
            <person name="Nybo J.L."/>
            <person name="Theobald S."/>
            <person name="Kildgaard S."/>
            <person name="Petersen T.I."/>
            <person name="Kuo A."/>
            <person name="Sato A."/>
            <person name="Lyhne E.K."/>
            <person name="Kogle M.E."/>
            <person name="Wiebenga A."/>
            <person name="Kun R.S."/>
            <person name="Lubbers R.J."/>
            <person name="Makela M.R."/>
            <person name="Barry K."/>
            <person name="Chovatia M."/>
            <person name="Clum A."/>
            <person name="Daum C."/>
            <person name="Haridas S."/>
            <person name="He G."/>
            <person name="LaButti K."/>
            <person name="Lipzen A."/>
            <person name="Mondo S."/>
            <person name="Pangilinan J."/>
            <person name="Riley R."/>
            <person name="Salamov A."/>
            <person name="Simmons B.A."/>
            <person name="Magnuson J.K."/>
            <person name="Henrissat B."/>
            <person name="Mortensen U.H."/>
            <person name="Larsen T.O."/>
            <person name="De vries R.P."/>
            <person name="Grigoriev I.V."/>
            <person name="Machida M."/>
            <person name="Baker S.E."/>
            <person name="Andersen M.R."/>
        </authorList>
    </citation>
    <scope>NUCLEOTIDE SEQUENCE [LARGE SCALE GENOMIC DNA]</scope>
    <source>
        <strain evidence="1 2">CBS 117618</strain>
    </source>
</reference>
<dbReference type="EMBL" id="ML734956">
    <property type="protein sequence ID" value="KAB8207548.1"/>
    <property type="molecule type" value="Genomic_DNA"/>
</dbReference>
<gene>
    <name evidence="1" type="ORF">BDV34DRAFT_211566</name>
</gene>
<organism evidence="1 2">
    <name type="scientific">Aspergillus parasiticus</name>
    <dbReference type="NCBI Taxonomy" id="5067"/>
    <lineage>
        <taxon>Eukaryota</taxon>
        <taxon>Fungi</taxon>
        <taxon>Dikarya</taxon>
        <taxon>Ascomycota</taxon>
        <taxon>Pezizomycotina</taxon>
        <taxon>Eurotiomycetes</taxon>
        <taxon>Eurotiomycetidae</taxon>
        <taxon>Eurotiales</taxon>
        <taxon>Aspergillaceae</taxon>
        <taxon>Aspergillus</taxon>
        <taxon>Aspergillus subgen. Circumdati</taxon>
    </lineage>
</organism>
<accession>A0A5N6DQY3</accession>
<dbReference type="VEuPathDB" id="FungiDB:BDV34DRAFT_211566"/>
<evidence type="ECO:0000313" key="2">
    <source>
        <dbReference type="Proteomes" id="UP000326532"/>
    </source>
</evidence>
<name>A0A5N6DQY3_ASPPA</name>
<sequence length="520" mass="59129">MITSSTSAHLRCLYISLSIPKRCSPDIQTCLQIPIPLSMKDLSHAPPVCLPTRGDHEAIEILEKFGKALLRLEDEITQAQNLAAGFSDIVVILERPRHRNNHKFDVSFEEFVQSCKTLLAIDELIRFATKGARSIHTVTVLDAFSYRPDKYATDEDRQCHEVLAQILKVKKPKVILRCHRDAYCDEWLKQIELPGESYQLGRKEISIFDSHKTIVLQTFHPSCAVNNADCRPEYRALLMYHFVAAFSELTSKFILPDTVEGIRKLCLKKGERKPSDICKYEPWQAAHLISRVLEKPYKSLIDMHFVGFADETPSESRGKQVQAFSALYGSLKRLFGNSNSFGGLAIAKTVLFLWKRHFEEDPLYHHVMSWLILRGNEQKDWFACETYLNSAERTIEERLSGLQLSPPPIIRDILAAKDELSILLCQASATRIRGKYLADGSRAQIIDAYGKHNELARRYLGELSMSDIDHALRIRALLFSCEMSLSTVSDETSIPGKQVYLDAMRCVRDLDGSIDPTLLR</sequence>
<dbReference type="AlphaFoldDB" id="A0A5N6DQY3"/>
<dbReference type="OMA" id="HPSCAVN"/>